<reference evidence="9 10" key="1">
    <citation type="submission" date="2023-09" db="EMBL/GenBank/DDBJ databases">
        <title>Genomic Revisitation and Reclassification of the Genus Providencia.</title>
        <authorList>
            <person name="Dong X."/>
        </authorList>
    </citation>
    <scope>NUCLEOTIDE SEQUENCE [LARGE SCALE GENOMIC DNA]</scope>
    <source>
        <strain evidence="9 10">D4759</strain>
    </source>
</reference>
<dbReference type="EMBL" id="CP135990">
    <property type="protein sequence ID" value="WPA92693.1"/>
    <property type="molecule type" value="Genomic_DNA"/>
</dbReference>
<name>A0ABZ0N2T5_9GAMM</name>
<evidence type="ECO:0000256" key="3">
    <source>
        <dbReference type="ARBA" id="ARBA00022519"/>
    </source>
</evidence>
<evidence type="ECO:0000256" key="8">
    <source>
        <dbReference type="RuleBase" id="RU221113"/>
    </source>
</evidence>
<keyword evidence="3" id="KW-0997">Cell inner membrane</keyword>
<dbReference type="Proteomes" id="UP001302443">
    <property type="component" value="Chromosome"/>
</dbReference>
<evidence type="ECO:0000256" key="4">
    <source>
        <dbReference type="ARBA" id="ARBA00022649"/>
    </source>
</evidence>
<keyword evidence="10" id="KW-1185">Reference proteome</keyword>
<sequence>MTKFALIGLMTVCATVLCLSLLLRDRLCSVNVVSGNTMVQATLLCVE</sequence>
<keyword evidence="6" id="KW-1133">Transmembrane helix</keyword>
<evidence type="ECO:0000256" key="7">
    <source>
        <dbReference type="ARBA" id="ARBA00023136"/>
    </source>
</evidence>
<keyword evidence="4" id="KW-1277">Toxin-antitoxin system</keyword>
<keyword evidence="2" id="KW-1003">Cell membrane</keyword>
<evidence type="ECO:0000256" key="1">
    <source>
        <dbReference type="ARBA" id="ARBA00004377"/>
    </source>
</evidence>
<evidence type="ECO:0000256" key="5">
    <source>
        <dbReference type="ARBA" id="ARBA00022692"/>
    </source>
</evidence>
<comment type="subcellular location">
    <subcellularLocation>
        <location evidence="1 8">Cell inner membrane</location>
        <topology evidence="1 8">Single-pass membrane protein</topology>
    </subcellularLocation>
</comment>
<dbReference type="RefSeq" id="WP_108479205.1">
    <property type="nucleotide sequence ID" value="NZ_CP135990.1"/>
</dbReference>
<comment type="similarity">
    <text evidence="8">Belongs to the hok/gef family.</text>
</comment>
<dbReference type="InterPro" id="IPR000021">
    <property type="entry name" value="Hok/gef_toxin"/>
</dbReference>
<keyword evidence="5" id="KW-0812">Transmembrane</keyword>
<organism evidence="9 10">
    <name type="scientific">Providencia zhijiangensis</name>
    <dbReference type="NCBI Taxonomy" id="3053982"/>
    <lineage>
        <taxon>Bacteria</taxon>
        <taxon>Pseudomonadati</taxon>
        <taxon>Pseudomonadota</taxon>
        <taxon>Gammaproteobacteria</taxon>
        <taxon>Enterobacterales</taxon>
        <taxon>Morganellaceae</taxon>
        <taxon>Providencia</taxon>
    </lineage>
</organism>
<protein>
    <submittedName>
        <fullName evidence="9">Hok/Gef family protein</fullName>
    </submittedName>
</protein>
<dbReference type="PRINTS" id="PR00281">
    <property type="entry name" value="HOKGEFTOXIC"/>
</dbReference>
<gene>
    <name evidence="9" type="ORF">QS795_002635</name>
</gene>
<keyword evidence="7" id="KW-0472">Membrane</keyword>
<evidence type="ECO:0000313" key="9">
    <source>
        <dbReference type="EMBL" id="WPA92693.1"/>
    </source>
</evidence>
<dbReference type="Pfam" id="PF01848">
    <property type="entry name" value="HOK_GEF"/>
    <property type="match status" value="1"/>
</dbReference>
<proteinExistence type="inferred from homology"/>
<accession>A0ABZ0N2T5</accession>
<evidence type="ECO:0000256" key="2">
    <source>
        <dbReference type="ARBA" id="ARBA00022475"/>
    </source>
</evidence>
<evidence type="ECO:0000313" key="10">
    <source>
        <dbReference type="Proteomes" id="UP001302443"/>
    </source>
</evidence>
<evidence type="ECO:0000256" key="6">
    <source>
        <dbReference type="ARBA" id="ARBA00022989"/>
    </source>
</evidence>